<feature type="region of interest" description="Disordered" evidence="1">
    <location>
        <begin position="45"/>
        <end position="221"/>
    </location>
</feature>
<dbReference type="InterPro" id="IPR050304">
    <property type="entry name" value="MT-severing_AAA_ATPase"/>
</dbReference>
<dbReference type="GO" id="GO:0016887">
    <property type="term" value="F:ATP hydrolysis activity"/>
    <property type="evidence" value="ECO:0007669"/>
    <property type="project" value="TreeGrafter"/>
</dbReference>
<proteinExistence type="predicted"/>
<comment type="caution">
    <text evidence="2">The sequence shown here is derived from an EMBL/GenBank/DDBJ whole genome shotgun (WGS) entry which is preliminary data.</text>
</comment>
<organism evidence="2 3">
    <name type="scientific">Ramazzottius varieornatus</name>
    <name type="common">Water bear</name>
    <name type="synonym">Tardigrade</name>
    <dbReference type="NCBI Taxonomy" id="947166"/>
    <lineage>
        <taxon>Eukaryota</taxon>
        <taxon>Metazoa</taxon>
        <taxon>Ecdysozoa</taxon>
        <taxon>Tardigrada</taxon>
        <taxon>Eutardigrada</taxon>
        <taxon>Parachela</taxon>
        <taxon>Hypsibioidea</taxon>
        <taxon>Ramazzottiidae</taxon>
        <taxon>Ramazzottius</taxon>
    </lineage>
</organism>
<feature type="compositionally biased region" description="Low complexity" evidence="1">
    <location>
        <begin position="1"/>
        <end position="13"/>
    </location>
</feature>
<dbReference type="STRING" id="947166.A0A1D1VIG4"/>
<dbReference type="Proteomes" id="UP000186922">
    <property type="component" value="Unassembled WGS sequence"/>
</dbReference>
<evidence type="ECO:0000256" key="1">
    <source>
        <dbReference type="SAM" id="MobiDB-lite"/>
    </source>
</evidence>
<dbReference type="AlphaFoldDB" id="A0A1D1VIG4"/>
<feature type="region of interest" description="Disordered" evidence="1">
    <location>
        <begin position="1"/>
        <end position="30"/>
    </location>
</feature>
<dbReference type="PANTHER" id="PTHR23074">
    <property type="entry name" value="AAA DOMAIN-CONTAINING"/>
    <property type="match status" value="1"/>
</dbReference>
<evidence type="ECO:0000313" key="3">
    <source>
        <dbReference type="Proteomes" id="UP000186922"/>
    </source>
</evidence>
<gene>
    <name evidence="2" type="primary">RvY_11422-1</name>
    <name evidence="2" type="synonym">RvY_11422.1</name>
    <name evidence="2" type="ORF">RvY_11422</name>
</gene>
<feature type="compositionally biased region" description="Pro residues" evidence="1">
    <location>
        <begin position="176"/>
        <end position="186"/>
    </location>
</feature>
<reference evidence="2 3" key="1">
    <citation type="journal article" date="2016" name="Nat. Commun.">
        <title>Extremotolerant tardigrade genome and improved radiotolerance of human cultured cells by tardigrade-unique protein.</title>
        <authorList>
            <person name="Hashimoto T."/>
            <person name="Horikawa D.D."/>
            <person name="Saito Y."/>
            <person name="Kuwahara H."/>
            <person name="Kozuka-Hata H."/>
            <person name="Shin-I T."/>
            <person name="Minakuchi Y."/>
            <person name="Ohishi K."/>
            <person name="Motoyama A."/>
            <person name="Aizu T."/>
            <person name="Enomoto A."/>
            <person name="Kondo K."/>
            <person name="Tanaka S."/>
            <person name="Hara Y."/>
            <person name="Koshikawa S."/>
            <person name="Sagara H."/>
            <person name="Miura T."/>
            <person name="Yokobori S."/>
            <person name="Miyagawa K."/>
            <person name="Suzuki Y."/>
            <person name="Kubo T."/>
            <person name="Oyama M."/>
            <person name="Kohara Y."/>
            <person name="Fujiyama A."/>
            <person name="Arakawa K."/>
            <person name="Katayama T."/>
            <person name="Toyoda A."/>
            <person name="Kunieda T."/>
        </authorList>
    </citation>
    <scope>NUCLEOTIDE SEQUENCE [LARGE SCALE GENOMIC DNA]</scope>
    <source>
        <strain evidence="2 3">YOKOZUNA-1</strain>
    </source>
</reference>
<sequence>MSRLNDLSDSRSLFHYPREKPRMTSPNKKFNAAYSSASSVLFPKKTASATWKLPPVTSRKRNHSPDHSHVHSSSSKHACTCHTSDDEEDDHRQPVKSKSHLSSKSNLVLARAGSSNSAPHRSPTKPKPQPIPLAQTSTKITALKGSTSTTSTNSGYSSGSSRSVDDKPSSSKSTVIPPPPPPPPQPVVAAGSSTQLPKRSNKSQKVKEVPSDNGFPLPPRSPATYRRINRIQLKAKLVKELHVEPNLVDVVLSSILDTPPGVSFDDVVGQEQAVRLLRERVVYPALNPNVGDSEKLIKIMFACAKHIQPCIIFIGK</sequence>
<evidence type="ECO:0000313" key="2">
    <source>
        <dbReference type="EMBL" id="GAV00596.1"/>
    </source>
</evidence>
<dbReference type="EMBL" id="BDGG01000006">
    <property type="protein sequence ID" value="GAV00596.1"/>
    <property type="molecule type" value="Genomic_DNA"/>
</dbReference>
<protein>
    <submittedName>
        <fullName evidence="2">Uncharacterized protein</fullName>
    </submittedName>
</protein>
<feature type="compositionally biased region" description="Low complexity" evidence="1">
    <location>
        <begin position="144"/>
        <end position="162"/>
    </location>
</feature>
<name>A0A1D1VIG4_RAMVA</name>
<dbReference type="PANTHER" id="PTHR23074:SF83">
    <property type="entry name" value="VACUOLAR PROTEIN SORTING-ASSOCIATED PROTEIN 4A"/>
    <property type="match status" value="1"/>
</dbReference>
<keyword evidence="3" id="KW-1185">Reference proteome</keyword>
<accession>A0A1D1VIG4</accession>